<gene>
    <name evidence="2" type="ORF">FJTKL_12720</name>
</gene>
<dbReference type="EMBL" id="JBAWTH010000069">
    <property type="protein sequence ID" value="KAL2280098.1"/>
    <property type="molecule type" value="Genomic_DNA"/>
</dbReference>
<evidence type="ECO:0000313" key="2">
    <source>
        <dbReference type="EMBL" id="KAL2280098.1"/>
    </source>
</evidence>
<evidence type="ECO:0000256" key="1">
    <source>
        <dbReference type="SAM" id="Phobius"/>
    </source>
</evidence>
<organism evidence="2 3">
    <name type="scientific">Diaporthe vaccinii</name>
    <dbReference type="NCBI Taxonomy" id="105482"/>
    <lineage>
        <taxon>Eukaryota</taxon>
        <taxon>Fungi</taxon>
        <taxon>Dikarya</taxon>
        <taxon>Ascomycota</taxon>
        <taxon>Pezizomycotina</taxon>
        <taxon>Sordariomycetes</taxon>
        <taxon>Sordariomycetidae</taxon>
        <taxon>Diaporthales</taxon>
        <taxon>Diaporthaceae</taxon>
        <taxon>Diaporthe</taxon>
        <taxon>Diaporthe eres species complex</taxon>
    </lineage>
</organism>
<proteinExistence type="predicted"/>
<protein>
    <submittedName>
        <fullName evidence="2">Uncharacterized protein</fullName>
    </submittedName>
</protein>
<comment type="caution">
    <text evidence="2">The sequence shown here is derived from an EMBL/GenBank/DDBJ whole genome shotgun (WGS) entry which is preliminary data.</text>
</comment>
<keyword evidence="1" id="KW-0812">Transmembrane</keyword>
<dbReference type="Proteomes" id="UP001600888">
    <property type="component" value="Unassembled WGS sequence"/>
</dbReference>
<accession>A0ABR4ECD8</accession>
<evidence type="ECO:0000313" key="3">
    <source>
        <dbReference type="Proteomes" id="UP001600888"/>
    </source>
</evidence>
<keyword evidence="1" id="KW-0472">Membrane</keyword>
<keyword evidence="1" id="KW-1133">Transmembrane helix</keyword>
<keyword evidence="3" id="KW-1185">Reference proteome</keyword>
<feature type="transmembrane region" description="Helical" evidence="1">
    <location>
        <begin position="139"/>
        <end position="163"/>
    </location>
</feature>
<name>A0ABR4ECD8_9PEZI</name>
<reference evidence="2 3" key="1">
    <citation type="submission" date="2024-03" db="EMBL/GenBank/DDBJ databases">
        <title>A high-quality draft genome sequence of Diaporthe vaccinii, a causative agent of upright dieback and viscid rot disease in cranberry plants.</title>
        <authorList>
            <person name="Sarrasin M."/>
            <person name="Lang B.F."/>
            <person name="Burger G."/>
        </authorList>
    </citation>
    <scope>NUCLEOTIDE SEQUENCE [LARGE SCALE GENOMIC DNA]</scope>
    <source>
        <strain evidence="2 3">IS7</strain>
    </source>
</reference>
<sequence>METSEDSGPLGLYRGSCTDRNWGSSCPQQCLGDDDFPADAARVARWKKNGTDWLYCCVGSEYGNDYSSACADGSDPFTLASVSLIYGVAALSTAQVISSTASSSATSAAPASPATATPAAATGTVTSAGDTCPDSGAQIGAIGAGIGVSLGVISIGALLWAFWERRQKLRATAAQVVTFPKPGYEVPQGYQYANSSTPATYSPHIYNTPAAVAHSHELGPNEHKVELPGSITNVGGPRG</sequence>